<evidence type="ECO:0000313" key="2">
    <source>
        <dbReference type="Proteomes" id="UP000019423"/>
    </source>
</evidence>
<dbReference type="PATRIC" id="fig|1227739.3.peg.1829"/>
<proteinExistence type="predicted"/>
<reference evidence="1 2" key="1">
    <citation type="submission" date="2014-01" db="EMBL/GenBank/DDBJ databases">
        <title>Complete genome sequence of ionizing-radiation resistance bacterium Hymenobacter swuensis DY53.</title>
        <authorList>
            <person name="Jung J.-H."/>
            <person name="Jeong S.-W."/>
            <person name="Joe M.-H."/>
            <person name="Cho y.-j."/>
            <person name="Kim M.-K."/>
            <person name="Lim S.-Y."/>
        </authorList>
    </citation>
    <scope>NUCLEOTIDE SEQUENCE [LARGE SCALE GENOMIC DNA]</scope>
    <source>
        <strain evidence="1 2">DY53</strain>
    </source>
</reference>
<dbReference type="HOGENOM" id="CLU_349097_0_0_10"/>
<accession>W8EX92</accession>
<organism evidence="1 2">
    <name type="scientific">Hymenobacter swuensis DY53</name>
    <dbReference type="NCBI Taxonomy" id="1227739"/>
    <lineage>
        <taxon>Bacteria</taxon>
        <taxon>Pseudomonadati</taxon>
        <taxon>Bacteroidota</taxon>
        <taxon>Cytophagia</taxon>
        <taxon>Cytophagales</taxon>
        <taxon>Hymenobacteraceae</taxon>
        <taxon>Hymenobacter</taxon>
    </lineage>
</organism>
<name>W8EX92_9BACT</name>
<protein>
    <submittedName>
        <fullName evidence="1">Uncharacterized protein</fullName>
    </submittedName>
</protein>
<dbReference type="AlphaFoldDB" id="W8EX92"/>
<dbReference type="EMBL" id="CP007145">
    <property type="protein sequence ID" value="AHJ97198.1"/>
    <property type="molecule type" value="Genomic_DNA"/>
</dbReference>
<sequence length="807" mass="87914">MGTELLTSPSGFDFVQCIPDQAIIIARLHIRASEVSALIRQLDPQELTKASPLYIFVDTFVPDVQLYDAPLTNIVARVIDVGTPMKPLIMPAKSSIGEATLLILTQEIRGSGDQPSIKASPSGGTYALPMSFNTVKTPQLISSVVDGKEFTVTVTTEPMRIKAIARKPHVWNMLKAQFARAAELLEVPAQRAEGVSILKWVVGCTHTLGTAGGALGPEATQLNYQATALVLLASGDGAARSVPVWSEAYLQTRITDLLSVLQGYENKIQSLEIRSDVQQTVESLAAALRDVAGADEQALATAARLNQEEIDAAWKQYGELSWAYELQEHTVRLAFLQFKAGLDMASTMRTLTTVLEIVGVAVQLGAAYFGAGVPDPNAAAASAAKAESKAVDLARSSASAIEKMALDIVKKNLVEQVMKLKTALEHSAKIGKAAAEAGKKALDISKAQTLEERNTIALPDLAEIGAIDPELDWNIFITRTELTLHDSMHGGSGKDGAAPVAGAKEYYMSLYTLTEYGKALSLKSVALARLQARSLEIAAQRNAARFAMARWDKLQREAKTLEEKISLCKSLLLEAAINTKRSLLVIAEGYRAAYAYNYLVEPPMKLRLSMDYNALNEEFKSIKRDIEQLFAKPRLDQEVETGFFEIPVVRASSLVPDTGNYAQLSVLPGQKPRLSWSTPLNAPPFDTWLSEGQRSAYFITEAWFYLKGAQPSSKGVISLRVATTGRYENGYGGSPSAHFISQGMGLNFGYEANEKPFTRWRPIGVSKDNYMMPSPFTNWLATIEQAGDLSGLTAIRMKLLLTRRDLD</sequence>
<dbReference type="KEGG" id="hsw:Hsw_1603"/>
<keyword evidence="2" id="KW-1185">Reference proteome</keyword>
<dbReference type="STRING" id="1227739.Hsw_1603"/>
<evidence type="ECO:0000313" key="1">
    <source>
        <dbReference type="EMBL" id="AHJ97198.1"/>
    </source>
</evidence>
<dbReference type="Proteomes" id="UP000019423">
    <property type="component" value="Chromosome"/>
</dbReference>
<gene>
    <name evidence="1" type="ORF">Hsw_1603</name>
</gene>